<comment type="cofactor">
    <cofactor evidence="1 7">
        <name>FAD</name>
        <dbReference type="ChEBI" id="CHEBI:57692"/>
    </cofactor>
</comment>
<evidence type="ECO:0000256" key="4">
    <source>
        <dbReference type="ARBA" id="ARBA00022630"/>
    </source>
</evidence>
<dbReference type="SUPFAM" id="SSF56645">
    <property type="entry name" value="Acyl-CoA dehydrogenase NM domain-like"/>
    <property type="match status" value="1"/>
</dbReference>
<dbReference type="InterPro" id="IPR013786">
    <property type="entry name" value="AcylCoA_DH/ox_N"/>
</dbReference>
<keyword evidence="6 7" id="KW-0560">Oxidoreductase</keyword>
<dbReference type="PIRSF" id="PIRSF016578">
    <property type="entry name" value="HsaA"/>
    <property type="match status" value="1"/>
</dbReference>
<feature type="domain" description="Acyl-CoA dehydrogenase/oxidase N-terminal" evidence="10">
    <location>
        <begin position="10"/>
        <end position="129"/>
    </location>
</feature>
<dbReference type="Pfam" id="PF00441">
    <property type="entry name" value="Acyl-CoA_dh_1"/>
    <property type="match status" value="1"/>
</dbReference>
<dbReference type="PANTHER" id="PTHR48083">
    <property type="entry name" value="MEDIUM-CHAIN SPECIFIC ACYL-COA DEHYDROGENASE, MITOCHONDRIAL-RELATED"/>
    <property type="match status" value="1"/>
</dbReference>
<evidence type="ECO:0000256" key="6">
    <source>
        <dbReference type="ARBA" id="ARBA00023002"/>
    </source>
</evidence>
<evidence type="ECO:0000256" key="1">
    <source>
        <dbReference type="ARBA" id="ARBA00001974"/>
    </source>
</evidence>
<comment type="similarity">
    <text evidence="2 7">Belongs to the acyl-CoA dehydrogenase family.</text>
</comment>
<dbReference type="InterPro" id="IPR046373">
    <property type="entry name" value="Acyl-CoA_Oxase/DH_mid-dom_sf"/>
</dbReference>
<keyword evidence="4 7" id="KW-0285">Flavoprotein</keyword>
<dbReference type="InterPro" id="IPR050741">
    <property type="entry name" value="Acyl-CoA_dehydrogenase"/>
</dbReference>
<evidence type="ECO:0000256" key="2">
    <source>
        <dbReference type="ARBA" id="ARBA00009347"/>
    </source>
</evidence>
<evidence type="ECO:0000313" key="12">
    <source>
        <dbReference type="Proteomes" id="UP001596504"/>
    </source>
</evidence>
<reference evidence="12" key="1">
    <citation type="journal article" date="2019" name="Int. J. Syst. Evol. Microbiol.">
        <title>The Global Catalogue of Microorganisms (GCM) 10K type strain sequencing project: providing services to taxonomists for standard genome sequencing and annotation.</title>
        <authorList>
            <consortium name="The Broad Institute Genomics Platform"/>
            <consortium name="The Broad Institute Genome Sequencing Center for Infectious Disease"/>
            <person name="Wu L."/>
            <person name="Ma J."/>
        </authorList>
    </citation>
    <scope>NUCLEOTIDE SEQUENCE [LARGE SCALE GENOMIC DNA]</scope>
    <source>
        <strain evidence="12">WLHS5</strain>
    </source>
</reference>
<comment type="caution">
    <text evidence="11">The sequence shown here is derived from an EMBL/GenBank/DDBJ whole genome shotgun (WGS) entry which is preliminary data.</text>
</comment>
<dbReference type="SUPFAM" id="SSF47203">
    <property type="entry name" value="Acyl-CoA dehydrogenase C-terminal domain-like"/>
    <property type="match status" value="1"/>
</dbReference>
<dbReference type="Pfam" id="PF02770">
    <property type="entry name" value="Acyl-CoA_dh_M"/>
    <property type="match status" value="1"/>
</dbReference>
<sequence>MEFEFDAKTEELRGRLLEFMDSHIYPAEPVFAEQLAAAGDWPGETPIMEELKAEARERGLWNLFLPGEHGAGLTNLQYAPLAEIMGRSGKLAPEATNCAAPDTGNMEVLAMFGNEQQRKQWLQPLLDGEIRSAFCMTEPEVASSDATNIGTRIERDGDHYVINGRKWFSSGAMSPRAKILIVMGKTAPDAERHRQQSQILVPKDTPGVEVRRSMHVFGYTDNDHGGHAEIVFNDVRVPAENIIAGEGEGFAIAQARLGPGRIHHCMRAIGMAERALEMMCRRANEREAFGKPLAEQGVVQHWIAESRVKIEQARLLVLKTAWLMDTVGNQGAHTEIQAIKVAVPEMTTWVIDRAIQAHGGGGVSQEFPLAELYAHARTLHIVDGPDEVHRRSLARRELRKHK</sequence>
<proteinExistence type="inferred from homology"/>
<organism evidence="11 12">
    <name type="scientific">Saccharopolyspora griseoalba</name>
    <dbReference type="NCBI Taxonomy" id="1431848"/>
    <lineage>
        <taxon>Bacteria</taxon>
        <taxon>Bacillati</taxon>
        <taxon>Actinomycetota</taxon>
        <taxon>Actinomycetes</taxon>
        <taxon>Pseudonocardiales</taxon>
        <taxon>Pseudonocardiaceae</taxon>
        <taxon>Saccharopolyspora</taxon>
    </lineage>
</organism>
<dbReference type="InterPro" id="IPR006091">
    <property type="entry name" value="Acyl-CoA_Oxase/DH_mid-dom"/>
</dbReference>
<dbReference type="InterPro" id="IPR036250">
    <property type="entry name" value="AcylCo_DH-like_C"/>
</dbReference>
<dbReference type="Gene3D" id="1.20.140.10">
    <property type="entry name" value="Butyryl-CoA Dehydrogenase, subunit A, domain 3"/>
    <property type="match status" value="1"/>
</dbReference>
<dbReference type="Gene3D" id="1.10.540.10">
    <property type="entry name" value="Acyl-CoA dehydrogenase/oxidase, N-terminal domain"/>
    <property type="match status" value="1"/>
</dbReference>
<dbReference type="EMBL" id="JBHTCJ010000009">
    <property type="protein sequence ID" value="MFC7343309.1"/>
    <property type="molecule type" value="Genomic_DNA"/>
</dbReference>
<dbReference type="Pfam" id="PF02771">
    <property type="entry name" value="Acyl-CoA_dh_N"/>
    <property type="match status" value="1"/>
</dbReference>
<dbReference type="PANTHER" id="PTHR48083:SF13">
    <property type="entry name" value="ACYL-COA DEHYDROGENASE FAMILY MEMBER 11"/>
    <property type="match status" value="1"/>
</dbReference>
<dbReference type="InterPro" id="IPR037069">
    <property type="entry name" value="AcylCoA_DH/ox_N_sf"/>
</dbReference>
<feature type="domain" description="Acyl-CoA dehydrogenase/oxidase C-terminal" evidence="8">
    <location>
        <begin position="247"/>
        <end position="396"/>
    </location>
</feature>
<keyword evidence="5 7" id="KW-0274">FAD</keyword>
<dbReference type="InterPro" id="IPR009100">
    <property type="entry name" value="AcylCoA_DH/oxidase_NM_dom_sf"/>
</dbReference>
<dbReference type="InterPro" id="IPR009075">
    <property type="entry name" value="AcylCo_DH/oxidase_C"/>
</dbReference>
<evidence type="ECO:0000259" key="8">
    <source>
        <dbReference type="Pfam" id="PF00441"/>
    </source>
</evidence>
<evidence type="ECO:0000256" key="5">
    <source>
        <dbReference type="ARBA" id="ARBA00022827"/>
    </source>
</evidence>
<feature type="domain" description="Acyl-CoA oxidase/dehydrogenase middle" evidence="9">
    <location>
        <begin position="133"/>
        <end position="235"/>
    </location>
</feature>
<evidence type="ECO:0000256" key="3">
    <source>
        <dbReference type="ARBA" id="ARBA00011738"/>
    </source>
</evidence>
<dbReference type="RefSeq" id="WP_380670071.1">
    <property type="nucleotide sequence ID" value="NZ_JBHTCJ010000009.1"/>
</dbReference>
<evidence type="ECO:0000259" key="9">
    <source>
        <dbReference type="Pfam" id="PF02770"/>
    </source>
</evidence>
<accession>A0ABW2LPS6</accession>
<keyword evidence="12" id="KW-1185">Reference proteome</keyword>
<evidence type="ECO:0000256" key="7">
    <source>
        <dbReference type="RuleBase" id="RU362125"/>
    </source>
</evidence>
<evidence type="ECO:0000313" key="11">
    <source>
        <dbReference type="EMBL" id="MFC7343309.1"/>
    </source>
</evidence>
<dbReference type="Gene3D" id="2.40.110.10">
    <property type="entry name" value="Butyryl-CoA Dehydrogenase, subunit A, domain 2"/>
    <property type="match status" value="1"/>
</dbReference>
<gene>
    <name evidence="11" type="ORF">ACFQRI_18065</name>
</gene>
<evidence type="ECO:0000259" key="10">
    <source>
        <dbReference type="Pfam" id="PF02771"/>
    </source>
</evidence>
<dbReference type="Proteomes" id="UP001596504">
    <property type="component" value="Unassembled WGS sequence"/>
</dbReference>
<protein>
    <submittedName>
        <fullName evidence="11">Acyl-CoA dehydrogenase family protein</fullName>
    </submittedName>
</protein>
<comment type="subunit">
    <text evidence="3">Homodimer.</text>
</comment>
<name>A0ABW2LPS6_9PSEU</name>